<dbReference type="GeneID" id="106002489"/>
<feature type="compositionally biased region" description="Basic and acidic residues" evidence="1">
    <location>
        <begin position="40"/>
        <end position="50"/>
    </location>
</feature>
<dbReference type="Gene3D" id="2.40.50.40">
    <property type="match status" value="1"/>
</dbReference>
<dbReference type="GO" id="GO:0006955">
    <property type="term" value="P:immune response"/>
    <property type="evidence" value="ECO:0007669"/>
    <property type="project" value="InterPro"/>
</dbReference>
<dbReference type="KEGG" id="dord:106002489"/>
<dbReference type="RefSeq" id="XP_012892812.1">
    <property type="nucleotide sequence ID" value="XM_013037358.1"/>
</dbReference>
<dbReference type="GO" id="GO:0008009">
    <property type="term" value="F:chemokine activity"/>
    <property type="evidence" value="ECO:0007669"/>
    <property type="project" value="InterPro"/>
</dbReference>
<accession>A0A1S3GXW1</accession>
<dbReference type="Proteomes" id="UP000081671">
    <property type="component" value="Unplaced"/>
</dbReference>
<dbReference type="AlphaFoldDB" id="A0A1S3GXW1"/>
<proteinExistence type="predicted"/>
<gene>
    <name evidence="3" type="primary">Ccl28</name>
</gene>
<dbReference type="OrthoDB" id="8905061at2759"/>
<evidence type="ECO:0000313" key="2">
    <source>
        <dbReference type="Proteomes" id="UP000081671"/>
    </source>
</evidence>
<dbReference type="InParanoid" id="A0A1S3GXW1"/>
<evidence type="ECO:0000256" key="1">
    <source>
        <dbReference type="SAM" id="MobiDB-lite"/>
    </source>
</evidence>
<dbReference type="InterPro" id="IPR036048">
    <property type="entry name" value="Interleukin_8-like_sf"/>
</dbReference>
<feature type="region of interest" description="Disordered" evidence="1">
    <location>
        <begin position="40"/>
        <end position="78"/>
    </location>
</feature>
<sequence>MDDSKQVMKYGYRQFLHVKRRRVCVSPHSLTIKQWMRAEAAKEHGKDNNCHKKKHNGKKNRKGPIRRKHETASPKTPY</sequence>
<dbReference type="CTD" id="56477"/>
<keyword evidence="2" id="KW-1185">Reference proteome</keyword>
<dbReference type="SUPFAM" id="SSF54117">
    <property type="entry name" value="Interleukin 8-like chemokines"/>
    <property type="match status" value="1"/>
</dbReference>
<evidence type="ECO:0000313" key="3">
    <source>
        <dbReference type="RefSeq" id="XP_012892812.1"/>
    </source>
</evidence>
<protein>
    <submittedName>
        <fullName evidence="3">C-C motif chemokine 28</fullName>
    </submittedName>
</protein>
<feature type="compositionally biased region" description="Basic residues" evidence="1">
    <location>
        <begin position="51"/>
        <end position="69"/>
    </location>
</feature>
<organism evidence="2 3">
    <name type="scientific">Dipodomys ordii</name>
    <name type="common">Ord's kangaroo rat</name>
    <dbReference type="NCBI Taxonomy" id="10020"/>
    <lineage>
        <taxon>Eukaryota</taxon>
        <taxon>Metazoa</taxon>
        <taxon>Chordata</taxon>
        <taxon>Craniata</taxon>
        <taxon>Vertebrata</taxon>
        <taxon>Euteleostomi</taxon>
        <taxon>Mammalia</taxon>
        <taxon>Eutheria</taxon>
        <taxon>Euarchontoglires</taxon>
        <taxon>Glires</taxon>
        <taxon>Rodentia</taxon>
        <taxon>Castorimorpha</taxon>
        <taxon>Heteromyidae</taxon>
        <taxon>Dipodomyinae</taxon>
        <taxon>Dipodomys</taxon>
    </lineage>
</organism>
<dbReference type="GO" id="GO:0005576">
    <property type="term" value="C:extracellular region"/>
    <property type="evidence" value="ECO:0007669"/>
    <property type="project" value="InterPro"/>
</dbReference>
<name>A0A1S3GXW1_DIPOR</name>
<reference evidence="3" key="1">
    <citation type="submission" date="2025-08" db="UniProtKB">
        <authorList>
            <consortium name="RefSeq"/>
        </authorList>
    </citation>
    <scope>IDENTIFICATION</scope>
    <source>
        <tissue evidence="3">Kidney</tissue>
    </source>
</reference>